<dbReference type="PANTHER" id="PTHR28204:SF1">
    <property type="entry name" value="MITOCHONDRIAL DISTRIBUTION AND MORPHOLOGY PROTEIN 12"/>
    <property type="match status" value="1"/>
</dbReference>
<comment type="subunit">
    <text evidence="9">Component of the ER-mitochondria encounter structure (ERMES) or MDM complex, composed of MMM1, MDM10, MDM12 and MDM34. A MMM1 homodimer associates with one molecule of MDM12 on each side in a pairwise head-to-tail manner, and the SMP-LTD domains of MMM1 and MDM12 generate a continuous hydrophobic tunnel for phospholipid trafficking.</text>
</comment>
<dbReference type="Pfam" id="PF26544">
    <property type="entry name" value="Mdm12"/>
    <property type="match status" value="2"/>
</dbReference>
<feature type="domain" description="SMP-LTD" evidence="11">
    <location>
        <begin position="1"/>
        <end position="444"/>
    </location>
</feature>
<evidence type="ECO:0000256" key="5">
    <source>
        <dbReference type="ARBA" id="ARBA00023055"/>
    </source>
</evidence>
<feature type="region of interest" description="Disordered" evidence="10">
    <location>
        <begin position="231"/>
        <end position="306"/>
    </location>
</feature>
<gene>
    <name evidence="9" type="primary">MDM12</name>
    <name evidence="12" type="ORF">FGG08_002961</name>
</gene>
<keyword evidence="3 9" id="KW-1000">Mitochondrion outer membrane</keyword>
<dbReference type="GO" id="GO:0032865">
    <property type="term" value="C:ERMES complex"/>
    <property type="evidence" value="ECO:0007669"/>
    <property type="project" value="UniProtKB-UniRule"/>
</dbReference>
<sequence length="444" mass="47219">MEGKGKVGSASASPDGDRLASQIRDSIHDKFQAIALPRFIQSVQVHSFDFGSVAPDVELKDIGDPLGDFYEGGGEDDEEDESGNEDDGWGRRRRDHVGVGGEEDHMSSSRSTIRATGLADSLAGSATAATDTSTSVSTSTSTSVPQLFPTRQPPAYNDTSFRPPTLRTTATSTSDPPPFSPFLGRSPTPIVPGGTSTLNHYFHSPLTTGLSGTQTPLAAVAGAHLPSGWLEHTSSANIEGGGGMVPQRQDSAASVESLSPPSTANSSSAITQNEESTASAPIPPPVSPPHSPSTRHRRRQRLPRPSDFQVMARVRYSGDIALSLTAMILLDYPMPSFVGIPIKLNITGLSFDGVAVLAFVRRKNLHFCFLTPEDAAGMGVGGAEGKGVGGGLLREIKVESEIGQREGGKQSLKNVGKVEKFVLEQVRRIFEEEFVYPSFWTFLV</sequence>
<dbReference type="GO" id="GO:0005789">
    <property type="term" value="C:endoplasmic reticulum membrane"/>
    <property type="evidence" value="ECO:0007669"/>
    <property type="project" value="UniProtKB-SubCell"/>
</dbReference>
<keyword evidence="8 9" id="KW-0472">Membrane</keyword>
<keyword evidence="7 9" id="KW-0496">Mitochondrion</keyword>
<keyword evidence="4 9" id="KW-0256">Endoplasmic reticulum</keyword>
<dbReference type="InterPro" id="IPR027532">
    <property type="entry name" value="Mdm12"/>
</dbReference>
<feature type="compositionally biased region" description="Acidic residues" evidence="10">
    <location>
        <begin position="73"/>
        <end position="87"/>
    </location>
</feature>
<feature type="compositionally biased region" description="Pro residues" evidence="10">
    <location>
        <begin position="281"/>
        <end position="291"/>
    </location>
</feature>
<comment type="function">
    <text evidence="9">Component of the ERMES/MDM complex, which serves as a molecular tether to connect the endoplasmic reticulum (ER) and mitochondria. Components of this complex are involved in the control of mitochondrial shape and protein biogenesis, and function in nonvesicular lipid trafficking between the ER and mitochondria. MDM12 is required for the interaction of the ER-resident membrane protein MMM1 and the outer mitochondrial membrane-resident beta-barrel protein MDM10. The MDM12-MMM1 subcomplex functions in the major beta-barrel assembly pathway that is responsible for biogenesis of all mitochondrial outer membrane beta-barrel proteins, and acts in a late step after the SAM complex. The MDM10-MDM12-MMM1 subcomplex further acts in the TOM40-specific pathway after the action of the MDM12-MMM1 complex. Essential for establishing and maintaining the structure of mitochondria and maintenance of mtDNA nucleoids.</text>
</comment>
<dbReference type="AlphaFoldDB" id="A0A9P8I860"/>
<evidence type="ECO:0000256" key="2">
    <source>
        <dbReference type="ARBA" id="ARBA00022448"/>
    </source>
</evidence>
<evidence type="ECO:0000313" key="12">
    <source>
        <dbReference type="EMBL" id="KAH0542638.1"/>
    </source>
</evidence>
<dbReference type="GO" id="GO:1990456">
    <property type="term" value="P:mitochondrion-endoplasmic reticulum membrane tethering"/>
    <property type="evidence" value="ECO:0007669"/>
    <property type="project" value="TreeGrafter"/>
</dbReference>
<dbReference type="Proteomes" id="UP000698800">
    <property type="component" value="Unassembled WGS sequence"/>
</dbReference>
<accession>A0A9P8I860</accession>
<feature type="compositionally biased region" description="Low complexity" evidence="10">
    <location>
        <begin position="257"/>
        <end position="269"/>
    </location>
</feature>
<dbReference type="PANTHER" id="PTHR28204">
    <property type="entry name" value="MITOCHONDRIAL DISTRIBUTION AND MORPHOLOGY PROTEIN 12"/>
    <property type="match status" value="1"/>
</dbReference>
<evidence type="ECO:0000256" key="6">
    <source>
        <dbReference type="ARBA" id="ARBA00023121"/>
    </source>
</evidence>
<keyword evidence="6" id="KW-0446">Lipid-binding</keyword>
<evidence type="ECO:0000256" key="7">
    <source>
        <dbReference type="ARBA" id="ARBA00023128"/>
    </source>
</evidence>
<evidence type="ECO:0000256" key="1">
    <source>
        <dbReference type="ARBA" id="ARBA00004370"/>
    </source>
</evidence>
<evidence type="ECO:0000256" key="10">
    <source>
        <dbReference type="SAM" id="MobiDB-lite"/>
    </source>
</evidence>
<comment type="similarity">
    <text evidence="9">Belongs to the MDM12 family.</text>
</comment>
<dbReference type="OrthoDB" id="3356905at2759"/>
<feature type="region of interest" description="Disordered" evidence="10">
    <location>
        <begin position="1"/>
        <end position="23"/>
    </location>
</feature>
<dbReference type="CDD" id="cd21672">
    <property type="entry name" value="SMP_Mdm12"/>
    <property type="match status" value="1"/>
</dbReference>
<organism evidence="12 13">
    <name type="scientific">Glutinoglossum americanum</name>
    <dbReference type="NCBI Taxonomy" id="1670608"/>
    <lineage>
        <taxon>Eukaryota</taxon>
        <taxon>Fungi</taxon>
        <taxon>Dikarya</taxon>
        <taxon>Ascomycota</taxon>
        <taxon>Pezizomycotina</taxon>
        <taxon>Geoglossomycetes</taxon>
        <taxon>Geoglossales</taxon>
        <taxon>Geoglossaceae</taxon>
        <taxon>Glutinoglossum</taxon>
    </lineage>
</organism>
<evidence type="ECO:0000256" key="4">
    <source>
        <dbReference type="ARBA" id="ARBA00022824"/>
    </source>
</evidence>
<dbReference type="EMBL" id="JAGHQL010000049">
    <property type="protein sequence ID" value="KAH0542638.1"/>
    <property type="molecule type" value="Genomic_DNA"/>
</dbReference>
<dbReference type="HAMAP" id="MF_03104">
    <property type="entry name" value="Mdm12"/>
    <property type="match status" value="1"/>
</dbReference>
<feature type="compositionally biased region" description="Low complexity" evidence="10">
    <location>
        <begin position="117"/>
        <end position="144"/>
    </location>
</feature>
<reference evidence="12" key="1">
    <citation type="submission" date="2021-03" db="EMBL/GenBank/DDBJ databases">
        <title>Comparative genomics and phylogenomic investigation of the class Geoglossomycetes provide insights into ecological specialization and systematics.</title>
        <authorList>
            <person name="Melie T."/>
            <person name="Pirro S."/>
            <person name="Miller A.N."/>
            <person name="Quandt A."/>
        </authorList>
    </citation>
    <scope>NUCLEOTIDE SEQUENCE</scope>
    <source>
        <strain evidence="12">GBOQ0MN5Z8</strain>
    </source>
</reference>
<evidence type="ECO:0000259" key="11">
    <source>
        <dbReference type="PROSITE" id="PS51847"/>
    </source>
</evidence>
<dbReference type="InterPro" id="IPR031468">
    <property type="entry name" value="SMP_LBD"/>
</dbReference>
<feature type="compositionally biased region" description="Basic residues" evidence="10">
    <location>
        <begin position="293"/>
        <end position="302"/>
    </location>
</feature>
<evidence type="ECO:0000256" key="9">
    <source>
        <dbReference type="HAMAP-Rule" id="MF_03104"/>
    </source>
</evidence>
<dbReference type="GO" id="GO:0015914">
    <property type="term" value="P:phospholipid transport"/>
    <property type="evidence" value="ECO:0007669"/>
    <property type="project" value="TreeGrafter"/>
</dbReference>
<dbReference type="GO" id="GO:0008289">
    <property type="term" value="F:lipid binding"/>
    <property type="evidence" value="ECO:0007669"/>
    <property type="project" value="UniProtKB-KW"/>
</dbReference>
<comment type="subcellular location">
    <subcellularLocation>
        <location evidence="1">Membrane</location>
    </subcellularLocation>
    <subcellularLocation>
        <location evidence="9">Mitochondrion outer membrane</location>
        <topology evidence="9">Peripheral membrane protein</topology>
        <orientation evidence="9">Cytoplasmic side</orientation>
    </subcellularLocation>
    <subcellularLocation>
        <location evidence="9">Endoplasmic reticulum membrane</location>
        <topology evidence="9">Peripheral membrane protein</topology>
        <orientation evidence="9">Cytoplasmic side</orientation>
    </subcellularLocation>
    <text evidence="9">The ERMES/MDM complex localizes to a few discrete foci (around 10 per single cell), that represent mitochondria-endoplasmic reticulum junctions. These foci are often found next to mtDNA nucleoids.</text>
</comment>
<keyword evidence="5" id="KW-0445">Lipid transport</keyword>
<dbReference type="GO" id="GO:0045040">
    <property type="term" value="P:protein insertion into mitochondrial outer membrane"/>
    <property type="evidence" value="ECO:0007669"/>
    <property type="project" value="UniProtKB-UniRule"/>
</dbReference>
<evidence type="ECO:0000313" key="13">
    <source>
        <dbReference type="Proteomes" id="UP000698800"/>
    </source>
</evidence>
<keyword evidence="2" id="KW-0813">Transport</keyword>
<comment type="caution">
    <text evidence="12">The sequence shown here is derived from an EMBL/GenBank/DDBJ whole genome shotgun (WGS) entry which is preliminary data.</text>
</comment>
<keyword evidence="13" id="KW-1185">Reference proteome</keyword>
<evidence type="ECO:0000256" key="3">
    <source>
        <dbReference type="ARBA" id="ARBA00022787"/>
    </source>
</evidence>
<dbReference type="PROSITE" id="PS51847">
    <property type="entry name" value="SMP"/>
    <property type="match status" value="1"/>
</dbReference>
<name>A0A9P8I860_9PEZI</name>
<evidence type="ECO:0000256" key="8">
    <source>
        <dbReference type="ARBA" id="ARBA00023136"/>
    </source>
</evidence>
<proteinExistence type="inferred from homology"/>
<protein>
    <recommendedName>
        <fullName evidence="9">Mitochondrial distribution and morphology protein 12</fullName>
    </recommendedName>
    <alternativeName>
        <fullName evidence="9">Mitochondrial inheritance component MDM12</fullName>
    </alternativeName>
</protein>
<feature type="region of interest" description="Disordered" evidence="10">
    <location>
        <begin position="56"/>
        <end position="180"/>
    </location>
</feature>